<evidence type="ECO:0000313" key="2">
    <source>
        <dbReference type="EMBL" id="GJS69725.1"/>
    </source>
</evidence>
<dbReference type="InterPro" id="IPR021109">
    <property type="entry name" value="Peptidase_aspartic_dom_sf"/>
</dbReference>
<accession>A0ABQ4XXD9</accession>
<feature type="region of interest" description="Disordered" evidence="1">
    <location>
        <begin position="1"/>
        <end position="27"/>
    </location>
</feature>
<dbReference type="Gene3D" id="2.40.70.10">
    <property type="entry name" value="Acid Proteases"/>
    <property type="match status" value="1"/>
</dbReference>
<sequence length="542" mass="60779">ENVIEISSDKAKGHGDRNSPEYLDTANSGGKKEIKAIEICLDHKVKSGNKVVKKELGIALRGDIYFVKFILNPEEDDVEPGVVFGRSFLRLTKEIADFGNETITIYPELDPFLDSAEEEEKIGDDCDILLDDLDFGDIPDIEGVDVPQFVCKMEKSTKSKRKQLENYKLTYSDMGTSTSTGKPLTQEQDEREALDISICERYSLLEEERPNPGAFVIPIRLKGKIKLNALADTGLDINVMPYRVYKEMGREEVHNVKKGITMLNHSMAEPIGILRDVLCQQGKFAQAIESTSKKTVDTRVSLVGQAGSHPAEGEKNTQQVTISYPLKRSSQPERELIKKDKGKEAMSSKDLEEEKTKSDSDDDTINLTSLMVESSKKKKLKKFDLVTEQEKGPITLKVYREDGIDEVIPKFKAIDLHLSERREVVKACPNRKGAGWSTIYEQIQKRLDYLHKTEAELGIDLDKPLGEQDPIDRLNDLARKILKHADDIHDLFRSTNKFKSSVQYGYHPAETVLNEPVLGQGGRDRDGAWAGGPLSATKPIIV</sequence>
<name>A0ABQ4XXD9_9ASTR</name>
<evidence type="ECO:0000256" key="1">
    <source>
        <dbReference type="SAM" id="MobiDB-lite"/>
    </source>
</evidence>
<organism evidence="2 3">
    <name type="scientific">Tanacetum coccineum</name>
    <dbReference type="NCBI Taxonomy" id="301880"/>
    <lineage>
        <taxon>Eukaryota</taxon>
        <taxon>Viridiplantae</taxon>
        <taxon>Streptophyta</taxon>
        <taxon>Embryophyta</taxon>
        <taxon>Tracheophyta</taxon>
        <taxon>Spermatophyta</taxon>
        <taxon>Magnoliopsida</taxon>
        <taxon>eudicotyledons</taxon>
        <taxon>Gunneridae</taxon>
        <taxon>Pentapetalae</taxon>
        <taxon>asterids</taxon>
        <taxon>campanulids</taxon>
        <taxon>Asterales</taxon>
        <taxon>Asteraceae</taxon>
        <taxon>Asteroideae</taxon>
        <taxon>Anthemideae</taxon>
        <taxon>Anthemidinae</taxon>
        <taxon>Tanacetum</taxon>
    </lineage>
</organism>
<gene>
    <name evidence="2" type="ORF">Tco_0702566</name>
</gene>
<feature type="compositionally biased region" description="Basic and acidic residues" evidence="1">
    <location>
        <begin position="7"/>
        <end position="19"/>
    </location>
</feature>
<dbReference type="EMBL" id="BQNB010009883">
    <property type="protein sequence ID" value="GJS69725.1"/>
    <property type="molecule type" value="Genomic_DNA"/>
</dbReference>
<keyword evidence="3" id="KW-1185">Reference proteome</keyword>
<dbReference type="Proteomes" id="UP001151760">
    <property type="component" value="Unassembled WGS sequence"/>
</dbReference>
<evidence type="ECO:0000313" key="3">
    <source>
        <dbReference type="Proteomes" id="UP001151760"/>
    </source>
</evidence>
<reference evidence="2" key="2">
    <citation type="submission" date="2022-01" db="EMBL/GenBank/DDBJ databases">
        <authorList>
            <person name="Yamashiro T."/>
            <person name="Shiraishi A."/>
            <person name="Satake H."/>
            <person name="Nakayama K."/>
        </authorList>
    </citation>
    <scope>NUCLEOTIDE SEQUENCE</scope>
</reference>
<feature type="compositionally biased region" description="Basic and acidic residues" evidence="1">
    <location>
        <begin position="330"/>
        <end position="359"/>
    </location>
</feature>
<feature type="non-terminal residue" evidence="2">
    <location>
        <position position="1"/>
    </location>
</feature>
<protein>
    <submittedName>
        <fullName evidence="2">Uncharacterized protein</fullName>
    </submittedName>
</protein>
<comment type="caution">
    <text evidence="2">The sequence shown here is derived from an EMBL/GenBank/DDBJ whole genome shotgun (WGS) entry which is preliminary data.</text>
</comment>
<proteinExistence type="predicted"/>
<reference evidence="2" key="1">
    <citation type="journal article" date="2022" name="Int. J. Mol. Sci.">
        <title>Draft Genome of Tanacetum Coccineum: Genomic Comparison of Closely Related Tanacetum-Family Plants.</title>
        <authorList>
            <person name="Yamashiro T."/>
            <person name="Shiraishi A."/>
            <person name="Nakayama K."/>
            <person name="Satake H."/>
        </authorList>
    </citation>
    <scope>NUCLEOTIDE SEQUENCE</scope>
</reference>
<feature type="region of interest" description="Disordered" evidence="1">
    <location>
        <begin position="305"/>
        <end position="363"/>
    </location>
</feature>